<dbReference type="GO" id="GO:0016491">
    <property type="term" value="F:oxidoreductase activity"/>
    <property type="evidence" value="ECO:0007669"/>
    <property type="project" value="UniProtKB-KW"/>
</dbReference>
<evidence type="ECO:0000256" key="2">
    <source>
        <dbReference type="ARBA" id="ARBA00022729"/>
    </source>
</evidence>
<dbReference type="InterPro" id="IPR006311">
    <property type="entry name" value="TAT_signal"/>
</dbReference>
<dbReference type="CDD" id="cd13896">
    <property type="entry name" value="CuRO_3_CopA"/>
    <property type="match status" value="1"/>
</dbReference>
<dbReference type="PANTHER" id="PTHR11709">
    <property type="entry name" value="MULTI-COPPER OXIDASE"/>
    <property type="match status" value="1"/>
</dbReference>
<dbReference type="InterPro" id="IPR019546">
    <property type="entry name" value="TAT_signal_bac_arc"/>
</dbReference>
<dbReference type="NCBIfam" id="TIGR01480">
    <property type="entry name" value="copper_res_A"/>
    <property type="match status" value="1"/>
</dbReference>
<dbReference type="InterPro" id="IPR045087">
    <property type="entry name" value="Cu-oxidase_fam"/>
</dbReference>
<dbReference type="CDD" id="cd13874">
    <property type="entry name" value="CuRO_2_CopA"/>
    <property type="match status" value="1"/>
</dbReference>
<dbReference type="Pfam" id="PF00394">
    <property type="entry name" value="Cu-oxidase"/>
    <property type="match status" value="1"/>
</dbReference>
<dbReference type="RefSeq" id="WP_268905442.1">
    <property type="nucleotide sequence ID" value="NZ_JAPTGG010000028.1"/>
</dbReference>
<proteinExistence type="predicted"/>
<keyword evidence="1" id="KW-0479">Metal-binding</keyword>
<dbReference type="GO" id="GO:0042597">
    <property type="term" value="C:periplasmic space"/>
    <property type="evidence" value="ECO:0007669"/>
    <property type="project" value="InterPro"/>
</dbReference>
<dbReference type="SUPFAM" id="SSF49503">
    <property type="entry name" value="Cupredoxins"/>
    <property type="match status" value="3"/>
</dbReference>
<evidence type="ECO:0000259" key="6">
    <source>
        <dbReference type="Pfam" id="PF00394"/>
    </source>
</evidence>
<dbReference type="InterPro" id="IPR034279">
    <property type="entry name" value="CuRO_3_CopA"/>
</dbReference>
<evidence type="ECO:0000256" key="3">
    <source>
        <dbReference type="ARBA" id="ARBA00023002"/>
    </source>
</evidence>
<dbReference type="InterPro" id="IPR006376">
    <property type="entry name" value="Cu-R_CopA"/>
</dbReference>
<dbReference type="NCBIfam" id="TIGR01409">
    <property type="entry name" value="TAT_signal_seq"/>
    <property type="match status" value="1"/>
</dbReference>
<reference evidence="9 10" key="1">
    <citation type="submission" date="2022-12" db="EMBL/GenBank/DDBJ databases">
        <title>Dasania phycosphaerae sp. nov., isolated from particulate material of the south coast of Korea.</title>
        <authorList>
            <person name="Jiang Y."/>
        </authorList>
    </citation>
    <scope>NUCLEOTIDE SEQUENCE [LARGE SCALE GENOMIC DNA]</scope>
    <source>
        <strain evidence="9 10">GY-19</strain>
    </source>
</reference>
<dbReference type="InterPro" id="IPR011706">
    <property type="entry name" value="Cu-oxidase_C"/>
</dbReference>
<dbReference type="InterPro" id="IPR001117">
    <property type="entry name" value="Cu-oxidase_2nd"/>
</dbReference>
<organism evidence="9 10">
    <name type="scientific">Dasania phycosphaerae</name>
    <dbReference type="NCBI Taxonomy" id="2950436"/>
    <lineage>
        <taxon>Bacteria</taxon>
        <taxon>Pseudomonadati</taxon>
        <taxon>Pseudomonadota</taxon>
        <taxon>Gammaproteobacteria</taxon>
        <taxon>Cellvibrionales</taxon>
        <taxon>Spongiibacteraceae</taxon>
        <taxon>Dasania</taxon>
    </lineage>
</organism>
<sequence length="624" mass="69863">MKNSLQDETLLEPLLISRRRFVTGIAAGSALLGLGLRSGLSMASPSNRLGPTTLRGNEFDLNIGYQPVNFTGKNRMATAINGSVPSPVLRWREGDRVKLRVKNNLAEDSSIHWHGIILPTDMDGVPGLSFNGIKPGETFEYQFDINQSGTYWYHSHSGFQEPTGMYGAIIIDPKDPDPVSYDRDYVVMLSDWSDEDPQAIYAKLKKLSHYYNFRERTVGDLWRDIKDKGVAQAWNERSMWNQMRMSETDISDVTGYTYTYLMNGVTPDEGWVGLFKRGEKVRLRFINGSSMTIFDVRIPGLKMTVVAADGQNIEPVTIDEFRIGVAETYDVVVEPSNDSAYTVFAQSIDRTGYTRGTLTPDIGLTPSVPAMDDAPTLGHRDMGMGMDHSMHGMTGMAGKAAMDHSAHDMSDMPGMDHDKHQMSGMKTMEHKNHGKKVEALGKAGFGSTREITHVASETGPHVDMRAESPQSGLNDPGIGLRNHQQNYGRRVLTYGDIKNLYPTSDPREPTREIELHLTGNMSRYMWSMNGIKFTDADPLHLKYGERVRITLVNDTMMSHPMHLHGMWSELETGDPKAIPRKHTVIVQPGSKISYLVTADAIGRWAFHCHLVYHMPGMFREVRVS</sequence>
<keyword evidence="4" id="KW-0186">Copper</keyword>
<dbReference type="EMBL" id="JAPTGG010000028">
    <property type="protein sequence ID" value="MCZ0867206.1"/>
    <property type="molecule type" value="Genomic_DNA"/>
</dbReference>
<evidence type="ECO:0000259" key="8">
    <source>
        <dbReference type="Pfam" id="PF07732"/>
    </source>
</evidence>
<evidence type="ECO:0000259" key="7">
    <source>
        <dbReference type="Pfam" id="PF07731"/>
    </source>
</evidence>
<keyword evidence="2" id="KW-0732">Signal</keyword>
<gene>
    <name evidence="9" type="ORF">O0V09_18570</name>
</gene>
<comment type="caution">
    <text evidence="9">The sequence shown here is derived from an EMBL/GenBank/DDBJ whole genome shotgun (WGS) entry which is preliminary data.</text>
</comment>
<evidence type="ECO:0000313" key="10">
    <source>
        <dbReference type="Proteomes" id="UP001069090"/>
    </source>
</evidence>
<feature type="region of interest" description="Disordered" evidence="5">
    <location>
        <begin position="462"/>
        <end position="482"/>
    </location>
</feature>
<dbReference type="Pfam" id="PF07732">
    <property type="entry name" value="Cu-oxidase_3"/>
    <property type="match status" value="1"/>
</dbReference>
<dbReference type="InterPro" id="IPR008972">
    <property type="entry name" value="Cupredoxin"/>
</dbReference>
<evidence type="ECO:0000256" key="5">
    <source>
        <dbReference type="SAM" id="MobiDB-lite"/>
    </source>
</evidence>
<protein>
    <submittedName>
        <fullName evidence="9">Copper resistance system multicopper oxidase</fullName>
    </submittedName>
</protein>
<feature type="domain" description="Plastocyanin-like" evidence="6">
    <location>
        <begin position="238"/>
        <end position="357"/>
    </location>
</feature>
<dbReference type="InterPro" id="IPR034282">
    <property type="entry name" value="CuRO_2_CopA"/>
</dbReference>
<dbReference type="InterPro" id="IPR033138">
    <property type="entry name" value="Cu_oxidase_CS"/>
</dbReference>
<dbReference type="AlphaFoldDB" id="A0A9J6RR88"/>
<keyword evidence="3" id="KW-0560">Oxidoreductase</keyword>
<evidence type="ECO:0000313" key="9">
    <source>
        <dbReference type="EMBL" id="MCZ0867206.1"/>
    </source>
</evidence>
<keyword evidence="10" id="KW-1185">Reference proteome</keyword>
<dbReference type="Gene3D" id="2.60.40.420">
    <property type="entry name" value="Cupredoxins - blue copper proteins"/>
    <property type="match status" value="3"/>
</dbReference>
<feature type="domain" description="Plastocyanin-like" evidence="8">
    <location>
        <begin position="63"/>
        <end position="174"/>
    </location>
</feature>
<evidence type="ECO:0000256" key="4">
    <source>
        <dbReference type="ARBA" id="ARBA00023008"/>
    </source>
</evidence>
<name>A0A9J6RR88_9GAMM</name>
<dbReference type="PANTHER" id="PTHR11709:SF394">
    <property type="entry name" value="FI03373P-RELATED"/>
    <property type="match status" value="1"/>
</dbReference>
<dbReference type="GO" id="GO:0005507">
    <property type="term" value="F:copper ion binding"/>
    <property type="evidence" value="ECO:0007669"/>
    <property type="project" value="InterPro"/>
</dbReference>
<dbReference type="PROSITE" id="PS00079">
    <property type="entry name" value="MULTICOPPER_OXIDASE1"/>
    <property type="match status" value="1"/>
</dbReference>
<dbReference type="Pfam" id="PF07731">
    <property type="entry name" value="Cu-oxidase_2"/>
    <property type="match status" value="1"/>
</dbReference>
<dbReference type="InterPro" id="IPR011707">
    <property type="entry name" value="Cu-oxidase-like_N"/>
</dbReference>
<accession>A0A9J6RR88</accession>
<evidence type="ECO:0000256" key="1">
    <source>
        <dbReference type="ARBA" id="ARBA00022723"/>
    </source>
</evidence>
<dbReference type="PROSITE" id="PS51318">
    <property type="entry name" value="TAT"/>
    <property type="match status" value="1"/>
</dbReference>
<dbReference type="Proteomes" id="UP001069090">
    <property type="component" value="Unassembled WGS sequence"/>
</dbReference>
<feature type="domain" description="Plastocyanin-like" evidence="7">
    <location>
        <begin position="508"/>
        <end position="623"/>
    </location>
</feature>